<dbReference type="GO" id="GO:0016409">
    <property type="term" value="F:palmitoyltransferase activity"/>
    <property type="evidence" value="ECO:0007669"/>
    <property type="project" value="TreeGrafter"/>
</dbReference>
<dbReference type="PANTHER" id="PTHR13285:SF18">
    <property type="entry name" value="PROTEIN-CYSTEINE N-PALMITOYLTRANSFERASE RASP"/>
    <property type="match status" value="1"/>
</dbReference>
<sequence>MEYDKKCRDFVMTIPSGNKTLEEKWKNIKQILKSKSEEVLGTQEKETQKLWITEKIVELINQRRKYIYKPSGYHSETVRLDTKLTRSFLCFTFIFIWHGLTWEVFLWTVFNFIGITLETLARFFGKSSYYSRYIKCNLSESNERRFLAFITCPLTMLSAISNFFFFGGLDAGISYFEAIFVLNTWMQNIIIIIIFYSMCQISMEFNHYQKTKKKQKFNQYF</sequence>
<gene>
    <name evidence="7" type="ORF">CINCED_3A008647</name>
</gene>
<keyword evidence="8" id="KW-1185">Reference proteome</keyword>
<dbReference type="InterPro" id="IPR051085">
    <property type="entry name" value="MB_O-acyltransferase"/>
</dbReference>
<keyword evidence="3 6" id="KW-1133">Transmembrane helix</keyword>
<evidence type="ECO:0000256" key="2">
    <source>
        <dbReference type="ARBA" id="ARBA00022692"/>
    </source>
</evidence>
<dbReference type="EMBL" id="CABPRJ010001426">
    <property type="protein sequence ID" value="VVC35438.1"/>
    <property type="molecule type" value="Genomic_DNA"/>
</dbReference>
<feature type="transmembrane region" description="Helical" evidence="6">
    <location>
        <begin position="106"/>
        <end position="125"/>
    </location>
</feature>
<keyword evidence="7" id="KW-0808">Transferase</keyword>
<dbReference type="Pfam" id="PF03062">
    <property type="entry name" value="MBOAT"/>
    <property type="match status" value="1"/>
</dbReference>
<reference evidence="7 8" key="1">
    <citation type="submission" date="2019-08" db="EMBL/GenBank/DDBJ databases">
        <authorList>
            <person name="Alioto T."/>
            <person name="Alioto T."/>
            <person name="Gomez Garrido J."/>
        </authorList>
    </citation>
    <scope>NUCLEOTIDE SEQUENCE [LARGE SCALE GENOMIC DNA]</scope>
</reference>
<dbReference type="PANTHER" id="PTHR13285">
    <property type="entry name" value="ACYLTRANSFERASE"/>
    <property type="match status" value="1"/>
</dbReference>
<dbReference type="GO" id="GO:0016020">
    <property type="term" value="C:membrane"/>
    <property type="evidence" value="ECO:0007669"/>
    <property type="project" value="UniProtKB-SubCell"/>
</dbReference>
<dbReference type="AlphaFoldDB" id="A0A5E4MT29"/>
<protein>
    <submittedName>
        <fullName evidence="7">Membrane bound O-acyl transferase, MBOAT</fullName>
    </submittedName>
</protein>
<evidence type="ECO:0000313" key="7">
    <source>
        <dbReference type="EMBL" id="VVC35438.1"/>
    </source>
</evidence>
<feature type="transmembrane region" description="Helical" evidence="6">
    <location>
        <begin position="146"/>
        <end position="165"/>
    </location>
</feature>
<feature type="transmembrane region" description="Helical" evidence="6">
    <location>
        <begin position="185"/>
        <end position="205"/>
    </location>
</feature>
<comment type="subcellular location">
    <subcellularLocation>
        <location evidence="1">Membrane</location>
        <topology evidence="1">Multi-pass membrane protein</topology>
    </subcellularLocation>
</comment>
<comment type="similarity">
    <text evidence="5">Belongs to the membrane-bound acyltransferase family. HHAT subfamily.</text>
</comment>
<proteinExistence type="inferred from homology"/>
<dbReference type="GO" id="GO:0005783">
    <property type="term" value="C:endoplasmic reticulum"/>
    <property type="evidence" value="ECO:0007669"/>
    <property type="project" value="TreeGrafter"/>
</dbReference>
<evidence type="ECO:0000256" key="3">
    <source>
        <dbReference type="ARBA" id="ARBA00022989"/>
    </source>
</evidence>
<organism evidence="7 8">
    <name type="scientific">Cinara cedri</name>
    <dbReference type="NCBI Taxonomy" id="506608"/>
    <lineage>
        <taxon>Eukaryota</taxon>
        <taxon>Metazoa</taxon>
        <taxon>Ecdysozoa</taxon>
        <taxon>Arthropoda</taxon>
        <taxon>Hexapoda</taxon>
        <taxon>Insecta</taxon>
        <taxon>Pterygota</taxon>
        <taxon>Neoptera</taxon>
        <taxon>Paraneoptera</taxon>
        <taxon>Hemiptera</taxon>
        <taxon>Sternorrhyncha</taxon>
        <taxon>Aphidomorpha</taxon>
        <taxon>Aphidoidea</taxon>
        <taxon>Aphididae</taxon>
        <taxon>Lachninae</taxon>
        <taxon>Cinara</taxon>
    </lineage>
</organism>
<dbReference type="InterPro" id="IPR004299">
    <property type="entry name" value="MBOAT_fam"/>
</dbReference>
<name>A0A5E4MT29_9HEMI</name>
<keyword evidence="4 6" id="KW-0472">Membrane</keyword>
<keyword evidence="2 6" id="KW-0812">Transmembrane</keyword>
<evidence type="ECO:0000256" key="1">
    <source>
        <dbReference type="ARBA" id="ARBA00004141"/>
    </source>
</evidence>
<evidence type="ECO:0000256" key="5">
    <source>
        <dbReference type="ARBA" id="ARBA00038268"/>
    </source>
</evidence>
<dbReference type="Proteomes" id="UP000325440">
    <property type="component" value="Unassembled WGS sequence"/>
</dbReference>
<evidence type="ECO:0000256" key="4">
    <source>
        <dbReference type="ARBA" id="ARBA00023136"/>
    </source>
</evidence>
<feature type="transmembrane region" description="Helical" evidence="6">
    <location>
        <begin position="84"/>
        <end position="100"/>
    </location>
</feature>
<dbReference type="OrthoDB" id="420606at2759"/>
<accession>A0A5E4MT29</accession>
<evidence type="ECO:0000313" key="8">
    <source>
        <dbReference type="Proteomes" id="UP000325440"/>
    </source>
</evidence>
<evidence type="ECO:0000256" key="6">
    <source>
        <dbReference type="SAM" id="Phobius"/>
    </source>
</evidence>